<comment type="caution">
    <text evidence="2">The sequence shown here is derived from an EMBL/GenBank/DDBJ whole genome shotgun (WGS) entry which is preliminary data.</text>
</comment>
<name>A0A2R6NQ36_9APHY</name>
<reference evidence="2 3" key="1">
    <citation type="submission" date="2018-02" db="EMBL/GenBank/DDBJ databases">
        <title>Genome sequence of the basidiomycete white-rot fungus Phlebia centrifuga.</title>
        <authorList>
            <person name="Granchi Z."/>
            <person name="Peng M."/>
            <person name="de Vries R.P."/>
            <person name="Hilden K."/>
            <person name="Makela M.R."/>
            <person name="Grigoriev I."/>
            <person name="Riley R."/>
        </authorList>
    </citation>
    <scope>NUCLEOTIDE SEQUENCE [LARGE SCALE GENOMIC DNA]</scope>
    <source>
        <strain evidence="2 3">FBCC195</strain>
    </source>
</reference>
<dbReference type="EMBL" id="MLYV02000975">
    <property type="protein sequence ID" value="PSR74610.1"/>
    <property type="molecule type" value="Genomic_DNA"/>
</dbReference>
<accession>A0A2R6NQ36</accession>
<protein>
    <submittedName>
        <fullName evidence="2">Uncharacterized protein</fullName>
    </submittedName>
</protein>
<proteinExistence type="predicted"/>
<evidence type="ECO:0000313" key="2">
    <source>
        <dbReference type="EMBL" id="PSR74610.1"/>
    </source>
</evidence>
<evidence type="ECO:0000313" key="3">
    <source>
        <dbReference type="Proteomes" id="UP000186601"/>
    </source>
</evidence>
<keyword evidence="3" id="KW-1185">Reference proteome</keyword>
<dbReference type="Proteomes" id="UP000186601">
    <property type="component" value="Unassembled WGS sequence"/>
</dbReference>
<sequence length="237" mass="26707">MDADTFSAEVERALRRVRSTSDLDDLHIPSRPTRHPRGMQRRSESQWSQRATTYQARHARGVDPTDVRRAFPQIERPQEAAIRLGRTPHPSEAWDINFRFPEEPRQSDAGTPANNTRPPPRGWVGKVMVFFGQAGPDARVRSQLISVVWSLSFGLAQVRAYTLSDRIRLLIGSFTSSSLLWRCWLTLPIARARLCRASLNGMRVKDPLGRGMPFGSDVSYLAVCSHTGPGVENEQFV</sequence>
<gene>
    <name evidence="2" type="ORF">PHLCEN_2v9676</name>
</gene>
<feature type="region of interest" description="Disordered" evidence="1">
    <location>
        <begin position="21"/>
        <end position="48"/>
    </location>
</feature>
<evidence type="ECO:0000256" key="1">
    <source>
        <dbReference type="SAM" id="MobiDB-lite"/>
    </source>
</evidence>
<organism evidence="2 3">
    <name type="scientific">Hermanssonia centrifuga</name>
    <dbReference type="NCBI Taxonomy" id="98765"/>
    <lineage>
        <taxon>Eukaryota</taxon>
        <taxon>Fungi</taxon>
        <taxon>Dikarya</taxon>
        <taxon>Basidiomycota</taxon>
        <taxon>Agaricomycotina</taxon>
        <taxon>Agaricomycetes</taxon>
        <taxon>Polyporales</taxon>
        <taxon>Meruliaceae</taxon>
        <taxon>Hermanssonia</taxon>
    </lineage>
</organism>
<dbReference type="AlphaFoldDB" id="A0A2R6NQ36"/>